<dbReference type="SUPFAM" id="SSF55781">
    <property type="entry name" value="GAF domain-like"/>
    <property type="match status" value="1"/>
</dbReference>
<keyword evidence="1" id="KW-0805">Transcription regulation</keyword>
<dbReference type="GO" id="GO:0003677">
    <property type="term" value="F:DNA binding"/>
    <property type="evidence" value="ECO:0007669"/>
    <property type="project" value="UniProtKB-KW"/>
</dbReference>
<dbReference type="InterPro" id="IPR029016">
    <property type="entry name" value="GAF-like_dom_sf"/>
</dbReference>
<sequence length="266" mass="29948">MAYRLIERIAIMNQSVLKALDILSLFTQEKHEYSLTDISNKLDMPKPTAYRLVTALESRGFLIKKKFSDHDIRYVLGLRLLELGNLVSEKLEVRKIAYPYMKKLCDEINEDVHLVIADGHEAIYIEKVEGNQALRLHTKVGMRSALHVGSGPKLLLAFKDAAFIDDYFLKTNLSALTPHSSLTSHYELSKEMEGIRYNGYSISRGEQDAETIGISYPIRDHTGSVAAALAVSGPTIRFFGERGQVIQDETQRTAVAISQQLGYRND</sequence>
<dbReference type="Pfam" id="PF09339">
    <property type="entry name" value="HTH_IclR"/>
    <property type="match status" value="1"/>
</dbReference>
<dbReference type="PROSITE" id="PS51077">
    <property type="entry name" value="HTH_ICLR"/>
    <property type="match status" value="1"/>
</dbReference>
<keyword evidence="2" id="KW-0238">DNA-binding</keyword>
<dbReference type="EMBL" id="SLXK01000018">
    <property type="protein sequence ID" value="TCP27028.1"/>
    <property type="molecule type" value="Genomic_DNA"/>
</dbReference>
<dbReference type="Proteomes" id="UP000295416">
    <property type="component" value="Unassembled WGS sequence"/>
</dbReference>
<dbReference type="Gene3D" id="1.10.10.10">
    <property type="entry name" value="Winged helix-like DNA-binding domain superfamily/Winged helix DNA-binding domain"/>
    <property type="match status" value="1"/>
</dbReference>
<dbReference type="Pfam" id="PF01614">
    <property type="entry name" value="IclR_C"/>
    <property type="match status" value="1"/>
</dbReference>
<organism evidence="6 7">
    <name type="scientific">Scopulibacillus darangshiensis</name>
    <dbReference type="NCBI Taxonomy" id="442528"/>
    <lineage>
        <taxon>Bacteria</taxon>
        <taxon>Bacillati</taxon>
        <taxon>Bacillota</taxon>
        <taxon>Bacilli</taxon>
        <taxon>Bacillales</taxon>
        <taxon>Sporolactobacillaceae</taxon>
        <taxon>Scopulibacillus</taxon>
    </lineage>
</organism>
<name>A0A4R2NZ65_9BACL</name>
<dbReference type="RefSeq" id="WP_243647054.1">
    <property type="nucleotide sequence ID" value="NZ_SLXK01000018.1"/>
</dbReference>
<dbReference type="PANTHER" id="PTHR30136:SF24">
    <property type="entry name" value="HTH-TYPE TRANSCRIPTIONAL REPRESSOR ALLR"/>
    <property type="match status" value="1"/>
</dbReference>
<dbReference type="Gene3D" id="3.30.450.40">
    <property type="match status" value="1"/>
</dbReference>
<evidence type="ECO:0000259" key="4">
    <source>
        <dbReference type="PROSITE" id="PS51077"/>
    </source>
</evidence>
<evidence type="ECO:0000256" key="3">
    <source>
        <dbReference type="ARBA" id="ARBA00023163"/>
    </source>
</evidence>
<dbReference type="InterPro" id="IPR005471">
    <property type="entry name" value="Tscrpt_reg_IclR_N"/>
</dbReference>
<evidence type="ECO:0000256" key="1">
    <source>
        <dbReference type="ARBA" id="ARBA00023015"/>
    </source>
</evidence>
<dbReference type="GO" id="GO:0045892">
    <property type="term" value="P:negative regulation of DNA-templated transcription"/>
    <property type="evidence" value="ECO:0007669"/>
    <property type="project" value="UniProtKB-ARBA"/>
</dbReference>
<evidence type="ECO:0000256" key="2">
    <source>
        <dbReference type="ARBA" id="ARBA00023125"/>
    </source>
</evidence>
<proteinExistence type="predicted"/>
<dbReference type="SUPFAM" id="SSF46785">
    <property type="entry name" value="Winged helix' DNA-binding domain"/>
    <property type="match status" value="1"/>
</dbReference>
<keyword evidence="7" id="KW-1185">Reference proteome</keyword>
<dbReference type="AlphaFoldDB" id="A0A4R2NZ65"/>
<feature type="domain" description="HTH iclR-type" evidence="4">
    <location>
        <begin position="13"/>
        <end position="78"/>
    </location>
</feature>
<accession>A0A4R2NZ65</accession>
<dbReference type="InterPro" id="IPR014757">
    <property type="entry name" value="Tscrpt_reg_IclR_C"/>
</dbReference>
<dbReference type="InterPro" id="IPR036388">
    <property type="entry name" value="WH-like_DNA-bd_sf"/>
</dbReference>
<evidence type="ECO:0000259" key="5">
    <source>
        <dbReference type="PROSITE" id="PS51078"/>
    </source>
</evidence>
<dbReference type="GO" id="GO:0003700">
    <property type="term" value="F:DNA-binding transcription factor activity"/>
    <property type="evidence" value="ECO:0007669"/>
    <property type="project" value="TreeGrafter"/>
</dbReference>
<dbReference type="InterPro" id="IPR050707">
    <property type="entry name" value="HTH_MetabolicPath_Reg"/>
</dbReference>
<reference evidence="6 7" key="1">
    <citation type="submission" date="2019-03" db="EMBL/GenBank/DDBJ databases">
        <title>Genomic Encyclopedia of Type Strains, Phase IV (KMG-IV): sequencing the most valuable type-strain genomes for metagenomic binning, comparative biology and taxonomic classification.</title>
        <authorList>
            <person name="Goeker M."/>
        </authorList>
    </citation>
    <scope>NUCLEOTIDE SEQUENCE [LARGE SCALE GENOMIC DNA]</scope>
    <source>
        <strain evidence="6 7">DSM 19377</strain>
    </source>
</reference>
<dbReference type="InterPro" id="IPR036390">
    <property type="entry name" value="WH_DNA-bd_sf"/>
</dbReference>
<evidence type="ECO:0000313" key="6">
    <source>
        <dbReference type="EMBL" id="TCP27028.1"/>
    </source>
</evidence>
<keyword evidence="3" id="KW-0804">Transcription</keyword>
<dbReference type="PANTHER" id="PTHR30136">
    <property type="entry name" value="HELIX-TURN-HELIX TRANSCRIPTIONAL REGULATOR, ICLR FAMILY"/>
    <property type="match status" value="1"/>
</dbReference>
<feature type="domain" description="IclR-ED" evidence="5">
    <location>
        <begin position="79"/>
        <end position="263"/>
    </location>
</feature>
<gene>
    <name evidence="6" type="ORF">EV207_1186</name>
</gene>
<dbReference type="PROSITE" id="PS51078">
    <property type="entry name" value="ICLR_ED"/>
    <property type="match status" value="1"/>
</dbReference>
<protein>
    <submittedName>
        <fullName evidence="6">IclR family transcriptional regulator</fullName>
    </submittedName>
</protein>
<comment type="caution">
    <text evidence="6">The sequence shown here is derived from an EMBL/GenBank/DDBJ whole genome shotgun (WGS) entry which is preliminary data.</text>
</comment>
<dbReference type="SMART" id="SM00346">
    <property type="entry name" value="HTH_ICLR"/>
    <property type="match status" value="1"/>
</dbReference>
<evidence type="ECO:0000313" key="7">
    <source>
        <dbReference type="Proteomes" id="UP000295416"/>
    </source>
</evidence>